<proteinExistence type="predicted"/>
<evidence type="ECO:0000313" key="1">
    <source>
        <dbReference type="EMBL" id="KAJ9089439.1"/>
    </source>
</evidence>
<dbReference type="Proteomes" id="UP001165960">
    <property type="component" value="Unassembled WGS sequence"/>
</dbReference>
<evidence type="ECO:0000313" key="2">
    <source>
        <dbReference type="Proteomes" id="UP001165960"/>
    </source>
</evidence>
<organism evidence="1 2">
    <name type="scientific">Entomophthora muscae</name>
    <dbReference type="NCBI Taxonomy" id="34485"/>
    <lineage>
        <taxon>Eukaryota</taxon>
        <taxon>Fungi</taxon>
        <taxon>Fungi incertae sedis</taxon>
        <taxon>Zoopagomycota</taxon>
        <taxon>Entomophthoromycotina</taxon>
        <taxon>Entomophthoromycetes</taxon>
        <taxon>Entomophthorales</taxon>
        <taxon>Entomophthoraceae</taxon>
        <taxon>Entomophthora</taxon>
    </lineage>
</organism>
<reference evidence="1" key="1">
    <citation type="submission" date="2022-04" db="EMBL/GenBank/DDBJ databases">
        <title>Genome of the entomopathogenic fungus Entomophthora muscae.</title>
        <authorList>
            <person name="Elya C."/>
            <person name="Lovett B.R."/>
            <person name="Lee E."/>
            <person name="Macias A.M."/>
            <person name="Hajek A.E."/>
            <person name="De Bivort B.L."/>
            <person name="Kasson M.T."/>
            <person name="De Fine Licht H.H."/>
            <person name="Stajich J.E."/>
        </authorList>
    </citation>
    <scope>NUCLEOTIDE SEQUENCE</scope>
    <source>
        <strain evidence="1">Berkeley</strain>
    </source>
</reference>
<name>A0ACC2UQM1_9FUNG</name>
<dbReference type="EMBL" id="QTSX02000047">
    <property type="protein sequence ID" value="KAJ9089439.1"/>
    <property type="molecule type" value="Genomic_DNA"/>
</dbReference>
<accession>A0ACC2UQM1</accession>
<protein>
    <submittedName>
        <fullName evidence="1">Uncharacterized protein</fullName>
    </submittedName>
</protein>
<gene>
    <name evidence="1" type="ORF">DSO57_1013004</name>
</gene>
<keyword evidence="2" id="KW-1185">Reference proteome</keyword>
<sequence>MRFNIPYIYLLPLTPGVLPEVSKLFEDIPGRALGLLATSENLDKSLTFDDLDLLPPGPVPQTIQKIDFPKPSPSTESKYAAPVEEVIPQEYAPKKTPWLLGGILLMGLDSYFP</sequence>
<comment type="caution">
    <text evidence="1">The sequence shown here is derived from an EMBL/GenBank/DDBJ whole genome shotgun (WGS) entry which is preliminary data.</text>
</comment>